<dbReference type="Gene3D" id="3.30.428.10">
    <property type="entry name" value="HIT-like"/>
    <property type="match status" value="1"/>
</dbReference>
<dbReference type="OrthoDB" id="9799145at2"/>
<dbReference type="EMBL" id="CP009048">
    <property type="protein sequence ID" value="AIL62082.1"/>
    <property type="molecule type" value="Genomic_DNA"/>
</dbReference>
<accession>A0A077F9H5</accession>
<dbReference type="eggNOG" id="COG0537">
    <property type="taxonomic scope" value="Bacteria"/>
</dbReference>
<proteinExistence type="predicted"/>
<dbReference type="InterPro" id="IPR011146">
    <property type="entry name" value="HIT-like"/>
</dbReference>
<dbReference type="Proteomes" id="UP000028931">
    <property type="component" value="Chromosome"/>
</dbReference>
<dbReference type="KEGG" id="palk:PSAKL28_28910"/>
<sequence length="152" mass="16640">MPLILQRVALARTGANDKVICRMASGWAVMGDVQFLPGYCLLLPDPVVASLNDLDAEARATYLLDMARIGDAVLKATGAVRINYEILGNTEPELHCHIFPRYASEPEHNRQMPVWFYDWKTAIAYSEQAHGALRSAIAELLAASGADAPCLQ</sequence>
<dbReference type="GO" id="GO:0003824">
    <property type="term" value="F:catalytic activity"/>
    <property type="evidence" value="ECO:0007669"/>
    <property type="project" value="InterPro"/>
</dbReference>
<dbReference type="InterPro" id="IPR036265">
    <property type="entry name" value="HIT-like_sf"/>
</dbReference>
<evidence type="ECO:0000256" key="1">
    <source>
        <dbReference type="PROSITE-ProRule" id="PRU00464"/>
    </source>
</evidence>
<dbReference type="RefSeq" id="WP_038611684.1">
    <property type="nucleotide sequence ID" value="NZ_CP009048.1"/>
</dbReference>
<comment type="caution">
    <text evidence="1">Lacks conserved residue(s) required for the propagation of feature annotation.</text>
</comment>
<evidence type="ECO:0000313" key="3">
    <source>
        <dbReference type="EMBL" id="AIL62082.1"/>
    </source>
</evidence>
<protein>
    <submittedName>
        <fullName evidence="3">Histidine triad protein</fullName>
    </submittedName>
</protein>
<name>A0A077F9H5_9PSED</name>
<dbReference type="PROSITE" id="PS51084">
    <property type="entry name" value="HIT_2"/>
    <property type="match status" value="1"/>
</dbReference>
<organism evidence="3 4">
    <name type="scientific">Pseudomonas alkylphenolica</name>
    <dbReference type="NCBI Taxonomy" id="237609"/>
    <lineage>
        <taxon>Bacteria</taxon>
        <taxon>Pseudomonadati</taxon>
        <taxon>Pseudomonadota</taxon>
        <taxon>Gammaproteobacteria</taxon>
        <taxon>Pseudomonadales</taxon>
        <taxon>Pseudomonadaceae</taxon>
        <taxon>Pseudomonas</taxon>
    </lineage>
</organism>
<reference evidence="3 4" key="1">
    <citation type="submission" date="2014-07" db="EMBL/GenBank/DDBJ databases">
        <authorList>
            <person name="Lee K."/>
            <person name="Lim J.Y."/>
            <person name="Hwang I."/>
        </authorList>
    </citation>
    <scope>NUCLEOTIDE SEQUENCE [LARGE SCALE GENOMIC DNA]</scope>
    <source>
        <strain evidence="3 4">KL28</strain>
    </source>
</reference>
<evidence type="ECO:0000259" key="2">
    <source>
        <dbReference type="PROSITE" id="PS51084"/>
    </source>
</evidence>
<dbReference type="HOGENOM" id="CLU_123330_1_0_6"/>
<dbReference type="SUPFAM" id="SSF54197">
    <property type="entry name" value="HIT-like"/>
    <property type="match status" value="1"/>
</dbReference>
<feature type="domain" description="HIT" evidence="2">
    <location>
        <begin position="6"/>
        <end position="108"/>
    </location>
</feature>
<evidence type="ECO:0000313" key="4">
    <source>
        <dbReference type="Proteomes" id="UP000028931"/>
    </source>
</evidence>
<gene>
    <name evidence="3" type="ORF">PSAKL28_28910</name>
</gene>
<dbReference type="Pfam" id="PF01230">
    <property type="entry name" value="HIT"/>
    <property type="match status" value="1"/>
</dbReference>
<dbReference type="AlphaFoldDB" id="A0A077F9H5"/>